<dbReference type="AlphaFoldDB" id="A0A845F5C8"/>
<evidence type="ECO:0000313" key="1">
    <source>
        <dbReference type="EMBL" id="MYL65971.1"/>
    </source>
</evidence>
<sequence length="65" mass="7819">MEKTIRESYSEGCLVCEEHSFKGIHICDHFICHDCERKVIQTDTSHENYQFYLEKLRKLRLSRLA</sequence>
<gene>
    <name evidence="1" type="ORF">GLW07_21750</name>
</gene>
<reference evidence="1 2" key="1">
    <citation type="submission" date="2019-11" db="EMBL/GenBank/DDBJ databases">
        <title>Genome sequences of 17 halophilic strains isolated from different environments.</title>
        <authorList>
            <person name="Furrow R.E."/>
        </authorList>
    </citation>
    <scope>NUCLEOTIDE SEQUENCE [LARGE SCALE GENOMIC DNA]</scope>
    <source>
        <strain evidence="1 2">22506_14_FS</strain>
    </source>
</reference>
<dbReference type="Pfam" id="PF10764">
    <property type="entry name" value="Gin"/>
    <property type="match status" value="1"/>
</dbReference>
<proteinExistence type="predicted"/>
<dbReference type="EMBL" id="WMEY01000012">
    <property type="protein sequence ID" value="MYL65971.1"/>
    <property type="molecule type" value="Genomic_DNA"/>
</dbReference>
<organism evidence="1 2">
    <name type="scientific">Guptibacillus hwajinpoensis</name>
    <dbReference type="NCBI Taxonomy" id="208199"/>
    <lineage>
        <taxon>Bacteria</taxon>
        <taxon>Bacillati</taxon>
        <taxon>Bacillota</taxon>
        <taxon>Bacilli</taxon>
        <taxon>Bacillales</taxon>
        <taxon>Guptibacillaceae</taxon>
        <taxon>Guptibacillus</taxon>
    </lineage>
</organism>
<accession>A0A845F5C8</accession>
<name>A0A845F5C8_9BACL</name>
<dbReference type="RefSeq" id="WP_160921656.1">
    <property type="nucleotide sequence ID" value="NZ_WMEY01000012.1"/>
</dbReference>
<dbReference type="Proteomes" id="UP000447833">
    <property type="component" value="Unassembled WGS sequence"/>
</dbReference>
<evidence type="ECO:0000313" key="2">
    <source>
        <dbReference type="Proteomes" id="UP000447833"/>
    </source>
</evidence>
<dbReference type="InterPro" id="IPR019700">
    <property type="entry name" value="Sigma-G_inhibitor_Gin"/>
</dbReference>
<protein>
    <submittedName>
        <fullName evidence="1">Inhibitor of sigma-G, Gin family protein</fullName>
    </submittedName>
</protein>
<comment type="caution">
    <text evidence="1">The sequence shown here is derived from an EMBL/GenBank/DDBJ whole genome shotgun (WGS) entry which is preliminary data.</text>
</comment>